<dbReference type="InterPro" id="IPR003591">
    <property type="entry name" value="Leu-rich_rpt_typical-subtyp"/>
</dbReference>
<comment type="caution">
    <text evidence="12">The sequence shown here is derived from an EMBL/GenBank/DDBJ whole genome shotgun (WGS) entry which is preliminary data.</text>
</comment>
<organism evidence="12 13">
    <name type="scientific">Cryptolaemus montrouzieri</name>
    <dbReference type="NCBI Taxonomy" id="559131"/>
    <lineage>
        <taxon>Eukaryota</taxon>
        <taxon>Metazoa</taxon>
        <taxon>Ecdysozoa</taxon>
        <taxon>Arthropoda</taxon>
        <taxon>Hexapoda</taxon>
        <taxon>Insecta</taxon>
        <taxon>Pterygota</taxon>
        <taxon>Neoptera</taxon>
        <taxon>Endopterygota</taxon>
        <taxon>Coleoptera</taxon>
        <taxon>Polyphaga</taxon>
        <taxon>Cucujiformia</taxon>
        <taxon>Coccinelloidea</taxon>
        <taxon>Coccinellidae</taxon>
        <taxon>Scymninae</taxon>
        <taxon>Scymnini</taxon>
        <taxon>Cryptolaemus</taxon>
    </lineage>
</organism>
<evidence type="ECO:0000256" key="4">
    <source>
        <dbReference type="ARBA" id="ARBA00022737"/>
    </source>
</evidence>
<dbReference type="InterPro" id="IPR003599">
    <property type="entry name" value="Ig_sub"/>
</dbReference>
<dbReference type="PROSITE" id="PS51450">
    <property type="entry name" value="LRR"/>
    <property type="match status" value="2"/>
</dbReference>
<evidence type="ECO:0000259" key="11">
    <source>
        <dbReference type="PROSITE" id="PS50835"/>
    </source>
</evidence>
<evidence type="ECO:0000256" key="10">
    <source>
        <dbReference type="SAM" id="SignalP"/>
    </source>
</evidence>
<dbReference type="PANTHER" id="PTHR45930:SF4">
    <property type="entry name" value="ADHESION G PROTEIN-COUPLED RECEPTOR A3"/>
    <property type="match status" value="1"/>
</dbReference>
<accession>A0ABD2MLH6</accession>
<dbReference type="Gene3D" id="3.80.10.10">
    <property type="entry name" value="Ribonuclease Inhibitor"/>
    <property type="match status" value="2"/>
</dbReference>
<dbReference type="Pfam" id="PF07679">
    <property type="entry name" value="I-set"/>
    <property type="match status" value="1"/>
</dbReference>
<evidence type="ECO:0000256" key="1">
    <source>
        <dbReference type="ARBA" id="ARBA00007343"/>
    </source>
</evidence>
<keyword evidence="5" id="KW-1015">Disulfide bond</keyword>
<dbReference type="FunFam" id="3.80.10.10:FF:000082">
    <property type="entry name" value="Leucine-rich repeat-containing 24"/>
    <property type="match status" value="1"/>
</dbReference>
<dbReference type="InterPro" id="IPR013098">
    <property type="entry name" value="Ig_I-set"/>
</dbReference>
<dbReference type="SMART" id="SM00408">
    <property type="entry name" value="IGc2"/>
    <property type="match status" value="1"/>
</dbReference>
<name>A0ABD2MLH6_9CUCU</name>
<feature type="domain" description="Ig-like" evidence="11">
    <location>
        <begin position="275"/>
        <end position="370"/>
    </location>
</feature>
<dbReference type="SUPFAM" id="SSF52058">
    <property type="entry name" value="L domain-like"/>
    <property type="match status" value="1"/>
</dbReference>
<dbReference type="EMBL" id="JABFTP020000001">
    <property type="protein sequence ID" value="KAL3267234.1"/>
    <property type="molecule type" value="Genomic_DNA"/>
</dbReference>
<dbReference type="InterPro" id="IPR000483">
    <property type="entry name" value="Cys-rich_flank_reg_C"/>
</dbReference>
<evidence type="ECO:0000313" key="13">
    <source>
        <dbReference type="Proteomes" id="UP001516400"/>
    </source>
</evidence>
<evidence type="ECO:0000256" key="3">
    <source>
        <dbReference type="ARBA" id="ARBA00022729"/>
    </source>
</evidence>
<keyword evidence="9" id="KW-0472">Membrane</keyword>
<dbReference type="InterPro" id="IPR013783">
    <property type="entry name" value="Ig-like_fold"/>
</dbReference>
<dbReference type="GO" id="GO:0071944">
    <property type="term" value="C:cell periphery"/>
    <property type="evidence" value="ECO:0007669"/>
    <property type="project" value="UniProtKB-ARBA"/>
</dbReference>
<keyword evidence="7" id="KW-0325">Glycoprotein</keyword>
<keyword evidence="3 10" id="KW-0732">Signal</keyword>
<dbReference type="SMART" id="SM00082">
    <property type="entry name" value="LRRCT"/>
    <property type="match status" value="1"/>
</dbReference>
<evidence type="ECO:0000313" key="12">
    <source>
        <dbReference type="EMBL" id="KAL3267234.1"/>
    </source>
</evidence>
<dbReference type="InterPro" id="IPR001611">
    <property type="entry name" value="Leu-rich_rpt"/>
</dbReference>
<dbReference type="AlphaFoldDB" id="A0ABD2MLH6"/>
<dbReference type="PROSITE" id="PS50835">
    <property type="entry name" value="IG_LIKE"/>
    <property type="match status" value="1"/>
</dbReference>
<dbReference type="Pfam" id="PF13855">
    <property type="entry name" value="LRR_8"/>
    <property type="match status" value="1"/>
</dbReference>
<dbReference type="Proteomes" id="UP001516400">
    <property type="component" value="Unassembled WGS sequence"/>
</dbReference>
<sequence length="679" mass="74956">MKMLWVTRNVSSKNHFLLVLLLMEFLQQCGSIKDHCPGSCTCKWKGGKQTVECVERGLIMLPENVNVETQVLDVSNNNLQILPRETFARSGLTNLQRVFFKNCLIGQVDELAFSGLTNLVELDLSFNLLTSVPSKSFNGIPFLRDLNLANNPISKIDGNAFKATPGLIKLDLSNCEIQTIAPKAFDGIELLESLKLNGNKLSELRPTTVQNLQRLHGVELHDNPWNCDCRLRSVKEWIIQFNIPYSEPPICSGGPERVILKSFNDLSIDDFACKPEMLPVARYIEVLSGENASLTCRANAVPQAYMKWYWNGRLLVNNSGFSTYQRVVIYETGIQEKISTLVLLDAHKIDNSEFYCVAENRAGNAEANFTLLVAAKNGGLMEFLKGQLASLSAVLVILVLFILLILSILIMRLRTITLSETKTPGHIEVVAVANGPTHKSASNLSSPRQETSSFTDRKPSELNFCNPVQKPPRSIDSTYPTVHFNGVSDAPTPNYSSPSPSGNNPDLINDTKLQGNEDIFPEATKDCFVDDFTQRPPSGEYSRNADSLYPSGLWEHAEAEVHSRQQSSFCATQHYDDKTPIITDGSSTCGSTEELRYRALGANRGYPTDYGLPIVNPGLEVGITNSPSQVNFPANAKTLRVWQKGGVPVLPPVSALKRAFTSSRNSPDEGYQEGCGTDV</sequence>
<feature type="compositionally biased region" description="Polar residues" evidence="8">
    <location>
        <begin position="438"/>
        <end position="454"/>
    </location>
</feature>
<evidence type="ECO:0000256" key="8">
    <source>
        <dbReference type="SAM" id="MobiDB-lite"/>
    </source>
</evidence>
<evidence type="ECO:0000256" key="6">
    <source>
        <dbReference type="ARBA" id="ARBA00023170"/>
    </source>
</evidence>
<dbReference type="InterPro" id="IPR036179">
    <property type="entry name" value="Ig-like_dom_sf"/>
</dbReference>
<gene>
    <name evidence="12" type="ORF">HHI36_011368</name>
</gene>
<feature type="region of interest" description="Disordered" evidence="8">
    <location>
        <begin position="438"/>
        <end position="512"/>
    </location>
</feature>
<evidence type="ECO:0000256" key="5">
    <source>
        <dbReference type="ARBA" id="ARBA00023157"/>
    </source>
</evidence>
<comment type="similarity">
    <text evidence="1">Belongs to the G-protein coupled receptor 2 family. Adhesion G-protein coupled receptor (ADGR) subfamily.</text>
</comment>
<keyword evidence="9" id="KW-0812">Transmembrane</keyword>
<proteinExistence type="inferred from homology"/>
<reference evidence="12 13" key="1">
    <citation type="journal article" date="2021" name="BMC Biol.">
        <title>Horizontally acquired antibacterial genes associated with adaptive radiation of ladybird beetles.</title>
        <authorList>
            <person name="Li H.S."/>
            <person name="Tang X.F."/>
            <person name="Huang Y.H."/>
            <person name="Xu Z.Y."/>
            <person name="Chen M.L."/>
            <person name="Du X.Y."/>
            <person name="Qiu B.Y."/>
            <person name="Chen P.T."/>
            <person name="Zhang W."/>
            <person name="Slipinski A."/>
            <person name="Escalona H.E."/>
            <person name="Waterhouse R.M."/>
            <person name="Zwick A."/>
            <person name="Pang H."/>
        </authorList>
    </citation>
    <scope>NUCLEOTIDE SEQUENCE [LARGE SCALE GENOMIC DNA]</scope>
    <source>
        <strain evidence="12">SYSU2018</strain>
    </source>
</reference>
<dbReference type="InterPro" id="IPR032675">
    <property type="entry name" value="LRR_dom_sf"/>
</dbReference>
<keyword evidence="6" id="KW-0675">Receptor</keyword>
<keyword evidence="13" id="KW-1185">Reference proteome</keyword>
<evidence type="ECO:0000256" key="9">
    <source>
        <dbReference type="SAM" id="Phobius"/>
    </source>
</evidence>
<dbReference type="PANTHER" id="PTHR45930">
    <property type="entry name" value="G-PROTEIN COUPLED RECEPTOR 124-LIKE PROTEIN"/>
    <property type="match status" value="1"/>
</dbReference>
<feature type="transmembrane region" description="Helical" evidence="9">
    <location>
        <begin position="388"/>
        <end position="410"/>
    </location>
</feature>
<evidence type="ECO:0000256" key="7">
    <source>
        <dbReference type="ARBA" id="ARBA00023180"/>
    </source>
</evidence>
<keyword evidence="9" id="KW-1133">Transmembrane helix</keyword>
<feature type="chain" id="PRO_5044872904" description="Ig-like domain-containing protein" evidence="10">
    <location>
        <begin position="32"/>
        <end position="679"/>
    </location>
</feature>
<evidence type="ECO:0000256" key="2">
    <source>
        <dbReference type="ARBA" id="ARBA00022614"/>
    </source>
</evidence>
<feature type="compositionally biased region" description="Low complexity" evidence="8">
    <location>
        <begin position="493"/>
        <end position="505"/>
    </location>
</feature>
<dbReference type="SMART" id="SM00409">
    <property type="entry name" value="IG"/>
    <property type="match status" value="1"/>
</dbReference>
<dbReference type="Gene3D" id="2.60.40.10">
    <property type="entry name" value="Immunoglobulins"/>
    <property type="match status" value="1"/>
</dbReference>
<dbReference type="InterPro" id="IPR051963">
    <property type="entry name" value="Adhesion_GPCR_A"/>
</dbReference>
<protein>
    <recommendedName>
        <fullName evidence="11">Ig-like domain-containing protein</fullName>
    </recommendedName>
</protein>
<dbReference type="SMART" id="SM00369">
    <property type="entry name" value="LRR_TYP"/>
    <property type="match status" value="6"/>
</dbReference>
<keyword evidence="4" id="KW-0677">Repeat</keyword>
<dbReference type="SUPFAM" id="SSF48726">
    <property type="entry name" value="Immunoglobulin"/>
    <property type="match status" value="1"/>
</dbReference>
<keyword evidence="2" id="KW-0433">Leucine-rich repeat</keyword>
<dbReference type="InterPro" id="IPR007110">
    <property type="entry name" value="Ig-like_dom"/>
</dbReference>
<dbReference type="InterPro" id="IPR003598">
    <property type="entry name" value="Ig_sub2"/>
</dbReference>
<feature type="signal peptide" evidence="10">
    <location>
        <begin position="1"/>
        <end position="31"/>
    </location>
</feature>